<name>M1X251_9NOST</name>
<dbReference type="PANTHER" id="PTHR37422:SF17">
    <property type="entry name" value="O-ANTIGEN LIGASE"/>
    <property type="match status" value="1"/>
</dbReference>
<dbReference type="EMBL" id="CAIY01000005">
    <property type="protein sequence ID" value="CCH66215.1"/>
    <property type="molecule type" value="Genomic_DNA"/>
</dbReference>
<evidence type="ECO:0000256" key="2">
    <source>
        <dbReference type="ARBA" id="ARBA00022692"/>
    </source>
</evidence>
<reference evidence="8" key="2">
    <citation type="submission" date="2016-01" db="EMBL/GenBank/DDBJ databases">
        <title>Diatom-associated endosymboitic cyanobacterium lacks core nitrogen metabolism enzymes.</title>
        <authorList>
            <person name="Hilton J.A."/>
            <person name="Foster R.A."/>
            <person name="Tripp H.J."/>
            <person name="Carter B.J."/>
            <person name="Zehr J.P."/>
            <person name="Villareal T.A."/>
        </authorList>
    </citation>
    <scope>NUCLEOTIDE SEQUENCE [LARGE SCALE GENOMIC DNA]</scope>
    <source>
        <strain evidence="8">HH01</strain>
    </source>
</reference>
<dbReference type="Pfam" id="PF04932">
    <property type="entry name" value="Wzy_C"/>
    <property type="match status" value="1"/>
</dbReference>
<keyword evidence="7" id="KW-0413">Isomerase</keyword>
<comment type="subcellular location">
    <subcellularLocation>
        <location evidence="1">Membrane</location>
        <topology evidence="1">Multi-pass membrane protein</topology>
    </subcellularLocation>
</comment>
<feature type="transmembrane region" description="Helical" evidence="5">
    <location>
        <begin position="184"/>
        <end position="203"/>
    </location>
</feature>
<proteinExistence type="predicted"/>
<feature type="transmembrane region" description="Helical" evidence="5">
    <location>
        <begin position="126"/>
        <end position="146"/>
    </location>
</feature>
<protein>
    <submittedName>
        <fullName evidence="7">Glucose-6-phosphate isomerase</fullName>
        <ecNumber evidence="7">5.3.1.9</ecNumber>
    </submittedName>
</protein>
<feature type="transmembrane region" description="Helical" evidence="5">
    <location>
        <begin position="385"/>
        <end position="409"/>
    </location>
</feature>
<dbReference type="InterPro" id="IPR007016">
    <property type="entry name" value="O-antigen_ligase-rel_domated"/>
</dbReference>
<feature type="transmembrane region" description="Helical" evidence="5">
    <location>
        <begin position="152"/>
        <end position="172"/>
    </location>
</feature>
<evidence type="ECO:0000256" key="4">
    <source>
        <dbReference type="ARBA" id="ARBA00023136"/>
    </source>
</evidence>
<dbReference type="STRING" id="1165094.RINTHH_600"/>
<feature type="transmembrane region" description="Helical" evidence="5">
    <location>
        <begin position="20"/>
        <end position="44"/>
    </location>
</feature>
<dbReference type="EC" id="5.3.1.9" evidence="7"/>
<feature type="transmembrane region" description="Helical" evidence="5">
    <location>
        <begin position="299"/>
        <end position="318"/>
    </location>
</feature>
<evidence type="ECO:0000313" key="8">
    <source>
        <dbReference type="Proteomes" id="UP000053051"/>
    </source>
</evidence>
<keyword evidence="2 5" id="KW-0812">Transmembrane</keyword>
<evidence type="ECO:0000256" key="5">
    <source>
        <dbReference type="SAM" id="Phobius"/>
    </source>
</evidence>
<keyword evidence="8" id="KW-1185">Reference proteome</keyword>
<dbReference type="GO" id="GO:0016020">
    <property type="term" value="C:membrane"/>
    <property type="evidence" value="ECO:0007669"/>
    <property type="project" value="UniProtKB-SubCell"/>
</dbReference>
<feature type="transmembrane region" description="Helical" evidence="5">
    <location>
        <begin position="429"/>
        <end position="455"/>
    </location>
</feature>
<feature type="transmembrane region" description="Helical" evidence="5">
    <location>
        <begin position="96"/>
        <end position="114"/>
    </location>
</feature>
<dbReference type="Proteomes" id="UP000053051">
    <property type="component" value="Unassembled WGS sequence"/>
</dbReference>
<dbReference type="PANTHER" id="PTHR37422">
    <property type="entry name" value="TEICHURONIC ACID BIOSYNTHESIS PROTEIN TUAE"/>
    <property type="match status" value="1"/>
</dbReference>
<dbReference type="OrthoDB" id="7295126at2"/>
<dbReference type="GO" id="GO:0004347">
    <property type="term" value="F:glucose-6-phosphate isomerase activity"/>
    <property type="evidence" value="ECO:0007669"/>
    <property type="project" value="UniProtKB-EC"/>
</dbReference>
<reference evidence="7 8" key="1">
    <citation type="submission" date="2012-05" db="EMBL/GenBank/DDBJ databases">
        <authorList>
            <person name="Hilton J."/>
        </authorList>
    </citation>
    <scope>NUCLEOTIDE SEQUENCE [LARGE SCALE GENOMIC DNA]</scope>
    <source>
        <strain evidence="7 8">HH01</strain>
    </source>
</reference>
<dbReference type="InterPro" id="IPR051533">
    <property type="entry name" value="WaaL-like"/>
</dbReference>
<evidence type="ECO:0000256" key="1">
    <source>
        <dbReference type="ARBA" id="ARBA00004141"/>
    </source>
</evidence>
<sequence>MAIFLSRPNANTDQQEKPSTLGWLAIGALILFTTTCIIIGVGNIIRPAFPLVAFIVGVFLYWRYPLLYLGFTWWIWFLTPLVRRLVDYRSGWVDPNIILLAPFLVTLITGITFIKYLPRSYHMGGFPFVIAIFSVFYGFLVGLIYFDKILVIRTILDWLTPILFGFHLFVNWRNYLQYRCNIQNVFTWAVLITGIYGIFQYLIAPEWDKFWLIQTRLNTFGYPEPLGIRVWSTMNSPGPFALVIMAGLILLFSRQNFLRIFASVAGYLAFLLSMARAAWGGWLVGVVCLLTNLKPKLQMRLMVTILVMVLCVIPLANTKPFSEGISNRFRTFTNIEQDQSFSDRLNNYEKNINIALSKVFGNGIGGTWTIDRNGKLIQIVLDSGILDTFFALGWFGAIPYLGSILLIIYELLQGEEKRSDPFASASLSISIAIIFQLVFSSLMISLAGLVFWSFLGMGMAAKKYHKHQQFYLVKEQEKLM</sequence>
<feature type="transmembrane region" description="Helical" evidence="5">
    <location>
        <begin position="260"/>
        <end position="279"/>
    </location>
</feature>
<dbReference type="AlphaFoldDB" id="M1X251"/>
<feature type="transmembrane region" description="Helical" evidence="5">
    <location>
        <begin position="236"/>
        <end position="253"/>
    </location>
</feature>
<keyword evidence="3 5" id="KW-1133">Transmembrane helix</keyword>
<organism evidence="7 8">
    <name type="scientific">Richelia intracellularis HH01</name>
    <dbReference type="NCBI Taxonomy" id="1165094"/>
    <lineage>
        <taxon>Bacteria</taxon>
        <taxon>Bacillati</taxon>
        <taxon>Cyanobacteriota</taxon>
        <taxon>Cyanophyceae</taxon>
        <taxon>Nostocales</taxon>
        <taxon>Nostocaceae</taxon>
        <taxon>Richelia</taxon>
    </lineage>
</organism>
<evidence type="ECO:0000259" key="6">
    <source>
        <dbReference type="Pfam" id="PF04932"/>
    </source>
</evidence>
<evidence type="ECO:0000313" key="7">
    <source>
        <dbReference type="EMBL" id="CCH66215.1"/>
    </source>
</evidence>
<feature type="domain" description="O-antigen ligase-related" evidence="6">
    <location>
        <begin position="262"/>
        <end position="400"/>
    </location>
</feature>
<evidence type="ECO:0000256" key="3">
    <source>
        <dbReference type="ARBA" id="ARBA00022989"/>
    </source>
</evidence>
<accession>M1X251</accession>
<dbReference type="RefSeq" id="WP_008231419.1">
    <property type="nucleotide sequence ID" value="NZ_CAIY01000005.1"/>
</dbReference>
<gene>
    <name evidence="7" type="ORF">RINTHH_600</name>
</gene>
<keyword evidence="4 5" id="KW-0472">Membrane</keyword>
<feature type="transmembrane region" description="Helical" evidence="5">
    <location>
        <begin position="51"/>
        <end position="76"/>
    </location>
</feature>
<comment type="caution">
    <text evidence="7">The sequence shown here is derived from an EMBL/GenBank/DDBJ whole genome shotgun (WGS) entry which is preliminary data.</text>
</comment>